<keyword evidence="11 14" id="KW-0503">Monooxygenase</keyword>
<dbReference type="PRINTS" id="PR00465">
    <property type="entry name" value="EP450IV"/>
</dbReference>
<keyword evidence="10 13" id="KW-0408">Iron</keyword>
<gene>
    <name evidence="16" type="ORF">AGABI1DRAFT_69369</name>
</gene>
<name>K5XIM2_AGABU</name>
<dbReference type="SUPFAM" id="SSF48264">
    <property type="entry name" value="Cytochrome P450"/>
    <property type="match status" value="1"/>
</dbReference>
<evidence type="ECO:0000256" key="12">
    <source>
        <dbReference type="ARBA" id="ARBA00023136"/>
    </source>
</evidence>
<evidence type="ECO:0000256" key="11">
    <source>
        <dbReference type="ARBA" id="ARBA00023033"/>
    </source>
</evidence>
<comment type="pathway">
    <text evidence="3">Secondary metabolite biosynthesis; terpenoid biosynthesis.</text>
</comment>
<comment type="subcellular location">
    <subcellularLocation>
        <location evidence="2">Membrane</location>
    </subcellularLocation>
</comment>
<dbReference type="AlphaFoldDB" id="K5XIM2"/>
<evidence type="ECO:0000313" key="17">
    <source>
        <dbReference type="Proteomes" id="UP000008493"/>
    </source>
</evidence>
<keyword evidence="6 15" id="KW-0812">Transmembrane</keyword>
<dbReference type="InterPro" id="IPR017972">
    <property type="entry name" value="Cyt_P450_CS"/>
</dbReference>
<dbReference type="OrthoDB" id="1470350at2759"/>
<evidence type="ECO:0000256" key="8">
    <source>
        <dbReference type="ARBA" id="ARBA00022989"/>
    </source>
</evidence>
<dbReference type="InterPro" id="IPR050121">
    <property type="entry name" value="Cytochrome_P450_monoxygenase"/>
</dbReference>
<evidence type="ECO:0000256" key="9">
    <source>
        <dbReference type="ARBA" id="ARBA00023002"/>
    </source>
</evidence>
<comment type="cofactor">
    <cofactor evidence="1 13">
        <name>heme</name>
        <dbReference type="ChEBI" id="CHEBI:30413"/>
    </cofactor>
</comment>
<dbReference type="RefSeq" id="XP_007326292.1">
    <property type="nucleotide sequence ID" value="XM_007326230.1"/>
</dbReference>
<keyword evidence="9 14" id="KW-0560">Oxidoreductase</keyword>
<keyword evidence="17" id="KW-1185">Reference proteome</keyword>
<dbReference type="InterPro" id="IPR001128">
    <property type="entry name" value="Cyt_P450"/>
</dbReference>
<keyword evidence="12 15" id="KW-0472">Membrane</keyword>
<evidence type="ECO:0008006" key="18">
    <source>
        <dbReference type="Google" id="ProtNLM"/>
    </source>
</evidence>
<dbReference type="GO" id="GO:0016020">
    <property type="term" value="C:membrane"/>
    <property type="evidence" value="ECO:0007669"/>
    <property type="project" value="UniProtKB-SubCell"/>
</dbReference>
<evidence type="ECO:0000256" key="3">
    <source>
        <dbReference type="ARBA" id="ARBA00004721"/>
    </source>
</evidence>
<dbReference type="PANTHER" id="PTHR24305">
    <property type="entry name" value="CYTOCHROME P450"/>
    <property type="match status" value="1"/>
</dbReference>
<dbReference type="GO" id="GO:0004497">
    <property type="term" value="F:monooxygenase activity"/>
    <property type="evidence" value="ECO:0007669"/>
    <property type="project" value="UniProtKB-KW"/>
</dbReference>
<accession>K5XIM2</accession>
<keyword evidence="8 15" id="KW-1133">Transmembrane helix</keyword>
<organism evidence="16 17">
    <name type="scientific">Agaricus bisporus var. burnettii (strain JB137-S8 / ATCC MYA-4627 / FGSC 10392)</name>
    <name type="common">White button mushroom</name>
    <dbReference type="NCBI Taxonomy" id="597362"/>
    <lineage>
        <taxon>Eukaryota</taxon>
        <taxon>Fungi</taxon>
        <taxon>Dikarya</taxon>
        <taxon>Basidiomycota</taxon>
        <taxon>Agaricomycotina</taxon>
        <taxon>Agaricomycetes</taxon>
        <taxon>Agaricomycetidae</taxon>
        <taxon>Agaricales</taxon>
        <taxon>Agaricineae</taxon>
        <taxon>Agaricaceae</taxon>
        <taxon>Agaricus</taxon>
    </lineage>
</organism>
<evidence type="ECO:0000256" key="14">
    <source>
        <dbReference type="RuleBase" id="RU000461"/>
    </source>
</evidence>
<dbReference type="Proteomes" id="UP000008493">
    <property type="component" value="Unassembled WGS sequence"/>
</dbReference>
<evidence type="ECO:0000256" key="10">
    <source>
        <dbReference type="ARBA" id="ARBA00023004"/>
    </source>
</evidence>
<dbReference type="CDD" id="cd11069">
    <property type="entry name" value="CYP_FUM15-like"/>
    <property type="match status" value="1"/>
</dbReference>
<dbReference type="InParanoid" id="K5XIM2"/>
<dbReference type="HOGENOM" id="CLU_001570_5_11_1"/>
<dbReference type="GO" id="GO:0005506">
    <property type="term" value="F:iron ion binding"/>
    <property type="evidence" value="ECO:0007669"/>
    <property type="project" value="InterPro"/>
</dbReference>
<comment type="similarity">
    <text evidence="4 14">Belongs to the cytochrome P450 family.</text>
</comment>
<dbReference type="InterPro" id="IPR002403">
    <property type="entry name" value="Cyt_P450_E_grp-IV"/>
</dbReference>
<evidence type="ECO:0000256" key="4">
    <source>
        <dbReference type="ARBA" id="ARBA00010617"/>
    </source>
</evidence>
<dbReference type="PROSITE" id="PS00086">
    <property type="entry name" value="CYTOCHROME_P450"/>
    <property type="match status" value="1"/>
</dbReference>
<evidence type="ECO:0000256" key="15">
    <source>
        <dbReference type="SAM" id="Phobius"/>
    </source>
</evidence>
<dbReference type="Gene3D" id="1.10.630.10">
    <property type="entry name" value="Cytochrome P450"/>
    <property type="match status" value="1"/>
</dbReference>
<evidence type="ECO:0000256" key="7">
    <source>
        <dbReference type="ARBA" id="ARBA00022723"/>
    </source>
</evidence>
<dbReference type="OMA" id="ASITWHH"/>
<dbReference type="InterPro" id="IPR036396">
    <property type="entry name" value="Cyt_P450_sf"/>
</dbReference>
<evidence type="ECO:0000256" key="2">
    <source>
        <dbReference type="ARBA" id="ARBA00004370"/>
    </source>
</evidence>
<feature type="binding site" description="axial binding residue" evidence="13">
    <location>
        <position position="477"/>
    </location>
    <ligand>
        <name>heme</name>
        <dbReference type="ChEBI" id="CHEBI:30413"/>
    </ligand>
    <ligandPart>
        <name>Fe</name>
        <dbReference type="ChEBI" id="CHEBI:18248"/>
    </ligandPart>
</feature>
<reference evidence="17" key="1">
    <citation type="journal article" date="2012" name="Proc. Natl. Acad. Sci. U.S.A.">
        <title>Genome sequence of the button mushroom Agaricus bisporus reveals mechanisms governing adaptation to a humic-rich ecological niche.</title>
        <authorList>
            <person name="Morin E."/>
            <person name="Kohler A."/>
            <person name="Baker A.R."/>
            <person name="Foulongne-Oriol M."/>
            <person name="Lombard V."/>
            <person name="Nagy L.G."/>
            <person name="Ohm R.A."/>
            <person name="Patyshakuliyeva A."/>
            <person name="Brun A."/>
            <person name="Aerts A.L."/>
            <person name="Bailey A.M."/>
            <person name="Billette C."/>
            <person name="Coutinho P.M."/>
            <person name="Deakin G."/>
            <person name="Doddapaneni H."/>
            <person name="Floudas D."/>
            <person name="Grimwood J."/>
            <person name="Hilden K."/>
            <person name="Kuees U."/>
            <person name="LaButti K.M."/>
            <person name="Lapidus A."/>
            <person name="Lindquist E.A."/>
            <person name="Lucas S.M."/>
            <person name="Murat C."/>
            <person name="Riley R.W."/>
            <person name="Salamov A.A."/>
            <person name="Schmutz J."/>
            <person name="Subramanian V."/>
            <person name="Woesten H.A.B."/>
            <person name="Xu J."/>
            <person name="Eastwood D.C."/>
            <person name="Foster G.D."/>
            <person name="Sonnenberg A.S."/>
            <person name="Cullen D."/>
            <person name="de Vries R.P."/>
            <person name="Lundell T."/>
            <person name="Hibbett D.S."/>
            <person name="Henrissat B."/>
            <person name="Burton K.S."/>
            <person name="Kerrigan R.W."/>
            <person name="Challen M.P."/>
            <person name="Grigoriev I.V."/>
            <person name="Martin F."/>
        </authorList>
    </citation>
    <scope>NUCLEOTIDE SEQUENCE [LARGE SCALE GENOMIC DNA]</scope>
    <source>
        <strain evidence="17">JB137-S8 / ATCC MYA-4627 / FGSC 10392</strain>
    </source>
</reference>
<dbReference type="PANTHER" id="PTHR24305:SF166">
    <property type="entry name" value="CYTOCHROME P450 12A4, MITOCHONDRIAL-RELATED"/>
    <property type="match status" value="1"/>
</dbReference>
<sequence>MLIPIPNIWLISGASVGFYVLLKAYPFFHREFNSTLRSLPGLSSWNVFTGNIKQLILTDQTKSHTECIKAYGPTFKFKAILGETWLFSADVKAINHILKKDTVTWEKPIAMAYNLMRLLGPGRSSLAGNIHHLIYKVRRLNPAFASGEVKRFMPLFLDKAVKLKDIWSSQIQQNDDQPTRIDMLSWLSRATLDVIGEAGFGYEFNSLTEDPGNLNELHEAFKVLFEVGNSASLLQNLRGLIPFLRLLRLERDADIETASETMRRIGKQLLSERELAFDPHNEKAGARQNDILSLLVRANASGEADQRIPAEQILAQIPTFMAAGHETTSTATTWALFELAKDSHMQQRLREELLNVATQSPTVDELNALTYLDAVIRETMRLHSPVPMTIRLATEDDVLPLQTPVVDKFGKLHHEIRILKGQGVLIPFDAVNRLSSIWGDDAERFNPDRWNSPPEAAMSVPGIWGNLMTFSAGPRACIGFRFSLIECDETLLFTLVRAFEFNLAVPPEDIGKMSEIVMRPVLKTDPVNSNQLPLLVRPVIL</sequence>
<dbReference type="GO" id="GO:0020037">
    <property type="term" value="F:heme binding"/>
    <property type="evidence" value="ECO:0007669"/>
    <property type="project" value="InterPro"/>
</dbReference>
<evidence type="ECO:0000256" key="1">
    <source>
        <dbReference type="ARBA" id="ARBA00001971"/>
    </source>
</evidence>
<dbReference type="EMBL" id="JH971386">
    <property type="protein sequence ID" value="EKM83152.1"/>
    <property type="molecule type" value="Genomic_DNA"/>
</dbReference>
<keyword evidence="5 13" id="KW-0349">Heme</keyword>
<dbReference type="STRING" id="597362.K5XIM2"/>
<evidence type="ECO:0000256" key="5">
    <source>
        <dbReference type="ARBA" id="ARBA00022617"/>
    </source>
</evidence>
<evidence type="ECO:0000313" key="16">
    <source>
        <dbReference type="EMBL" id="EKM83152.1"/>
    </source>
</evidence>
<dbReference type="KEGG" id="abp:AGABI1DRAFT69369"/>
<dbReference type="GO" id="GO:0016705">
    <property type="term" value="F:oxidoreductase activity, acting on paired donors, with incorporation or reduction of molecular oxygen"/>
    <property type="evidence" value="ECO:0007669"/>
    <property type="project" value="InterPro"/>
</dbReference>
<dbReference type="Pfam" id="PF00067">
    <property type="entry name" value="p450"/>
    <property type="match status" value="1"/>
</dbReference>
<feature type="transmembrane region" description="Helical" evidence="15">
    <location>
        <begin position="7"/>
        <end position="28"/>
    </location>
</feature>
<dbReference type="PRINTS" id="PR00385">
    <property type="entry name" value="P450"/>
</dbReference>
<dbReference type="eggNOG" id="KOG0157">
    <property type="taxonomic scope" value="Eukaryota"/>
</dbReference>
<keyword evidence="7 13" id="KW-0479">Metal-binding</keyword>
<evidence type="ECO:0000256" key="13">
    <source>
        <dbReference type="PIRSR" id="PIRSR602403-1"/>
    </source>
</evidence>
<evidence type="ECO:0000256" key="6">
    <source>
        <dbReference type="ARBA" id="ARBA00022692"/>
    </source>
</evidence>
<protein>
    <recommendedName>
        <fullName evidence="18">Cytochrome P450</fullName>
    </recommendedName>
</protein>
<proteinExistence type="inferred from homology"/>
<dbReference type="GeneID" id="18830795"/>